<name>A0AAW0G5F5_9APHY</name>
<sequence length="1238" mass="141029">MPLIRIEVCDFKSYRGHQIIGPFKNFTSVIGPNGAGKSNLMDAISFVLGVKSAQLRSSQLKDLVYRGRRLARSQEGSEAQDDEEDGDGEGTANKAWVLAVYEDEKKKEWRFQRTISINGSSEYKLNNKVVTYSAYNNALIQHNILVKAKNFLVFQGDVEAVASQSPKDLSRLIDQISGSLELAGEYERAKEAQDRATENATFNFTKRRGIAGEIKQYKEQKGEAERFQELCEQRDDTILHRILFKLYNIQESLSVHAEEIKNANEQLVGLRAEQQEHEETLEETRTEQARHRADVMQKEKRLKKAEKALEGKRPDLVQVEAQIAHSARKRDNAAKIFEQVNQDADKQSHKLQALRRDLTDVQRAADEAQEASRRAARDALSLSEETLEEYRRLKAQASVLAVDERQSLETLARDEKTSSRALTQLKERYEGLTSKLSKLEEDEASQKERRKELEAKVAEINGELSKARQELENQRSERIRIQQLEAQTNEKLVEVHNKLLQAGVDQRESEREVRLKETLASLQRLFPGVRGRVIDLCKPTQRKYEAAVEVVLGRNTDAIVVDEEKTAIECIEYLRSQRTGNATFIPLDTIQVKPINDKFRSFAKGARLAVDVIQYEAAVERAIHHACGNALVCDTLDIARYICFDKSQEVKAVTLEGTIIHKSGLMTGGRSTRDSGRKWDEKDVQGLQRVRDKLMADLQELNKSKPRGKEDDALVATITRLEPAYTVTRDDLSACKLRLNGMRDEIKHVKADIKKAEPELRDAQRKYDTLKERMDALSEAIYEAEDDIFTDFCQQIGVENIREFEERQLKVAELEDSARHKFSTQIARLNHQIEFEEGQLQNIEEHLRAVQASIEAQAANLENYEQSKEALQEEIQEAEESIAELRETLKEANEQLEEKTRKVEQAKRTANKASKAVDLALKDIAVKNDEIEKLGLERSSIYRRCRLEEIPLPLIHGNLKNVPMEENLREEVAMDVDEDEDATQVPKRVQDYGIEVDFDSLDDEDREADVNERLAELDASITKLNADIERMAPNMKAMERLDDVEAKLLETEKEADKARKDSKTARDQFNDVKRRRCELFNKAYSHISERIDQVYKDLTKGKAAPMGGVAYLTLEDSEEPYAAGVKYHAMPPMKRFRDMEQLSGGEKTIAALALLFAIHSYQPSPFFVLDEVDAALDNTNVAKIANYIRSHASGTFQFIVISLKGSLYERSNSLVGIYRDQDVNSSRTLTLDLTQYAD</sequence>
<dbReference type="Pfam" id="PF06470">
    <property type="entry name" value="SMC_hinge"/>
    <property type="match status" value="1"/>
</dbReference>
<comment type="caution">
    <text evidence="13">The sequence shown here is derived from an EMBL/GenBank/DDBJ whole genome shotgun (WGS) entry which is preliminary data.</text>
</comment>
<dbReference type="GO" id="GO:0051301">
    <property type="term" value="P:cell division"/>
    <property type="evidence" value="ECO:0007669"/>
    <property type="project" value="UniProtKB-KW"/>
</dbReference>
<dbReference type="GO" id="GO:0008278">
    <property type="term" value="C:cohesin complex"/>
    <property type="evidence" value="ECO:0007669"/>
    <property type="project" value="InterPro"/>
</dbReference>
<dbReference type="GO" id="GO:0003677">
    <property type="term" value="F:DNA binding"/>
    <property type="evidence" value="ECO:0007669"/>
    <property type="project" value="TreeGrafter"/>
</dbReference>
<feature type="coiled-coil region" evidence="11">
    <location>
        <begin position="337"/>
        <end position="393"/>
    </location>
</feature>
<dbReference type="GO" id="GO:0007062">
    <property type="term" value="P:sister chromatid cohesion"/>
    <property type="evidence" value="ECO:0007669"/>
    <property type="project" value="InterPro"/>
</dbReference>
<keyword evidence="7 11" id="KW-0175">Coiled coil</keyword>
<evidence type="ECO:0000259" key="12">
    <source>
        <dbReference type="SMART" id="SM00968"/>
    </source>
</evidence>
<dbReference type="AlphaFoldDB" id="A0AAW0G5F5"/>
<evidence type="ECO:0000256" key="11">
    <source>
        <dbReference type="SAM" id="Coils"/>
    </source>
</evidence>
<evidence type="ECO:0000256" key="4">
    <source>
        <dbReference type="ARBA" id="ARBA00022454"/>
    </source>
</evidence>
<dbReference type="Gene3D" id="3.30.70.1620">
    <property type="match status" value="1"/>
</dbReference>
<evidence type="ECO:0000256" key="8">
    <source>
        <dbReference type="ARBA" id="ARBA00023242"/>
    </source>
</evidence>
<evidence type="ECO:0000256" key="7">
    <source>
        <dbReference type="ARBA" id="ARBA00023054"/>
    </source>
</evidence>
<dbReference type="Pfam" id="PF02463">
    <property type="entry name" value="SMC_N"/>
    <property type="match status" value="1"/>
</dbReference>
<dbReference type="Gene3D" id="3.40.50.300">
    <property type="entry name" value="P-loop containing nucleotide triphosphate hydrolases"/>
    <property type="match status" value="2"/>
</dbReference>
<keyword evidence="9" id="KW-0131">Cell cycle</keyword>
<evidence type="ECO:0000256" key="1">
    <source>
        <dbReference type="ARBA" id="ARBA00004123"/>
    </source>
</evidence>
<feature type="domain" description="SMC hinge" evidence="12">
    <location>
        <begin position="527"/>
        <end position="643"/>
    </location>
</feature>
<feature type="coiled-coil region" evidence="11">
    <location>
        <begin position="826"/>
        <end position="916"/>
    </location>
</feature>
<dbReference type="GO" id="GO:0005524">
    <property type="term" value="F:ATP binding"/>
    <property type="evidence" value="ECO:0007669"/>
    <property type="project" value="InterPro"/>
</dbReference>
<feature type="coiled-coil region" evidence="11">
    <location>
        <begin position="753"/>
        <end position="787"/>
    </location>
</feature>
<dbReference type="CDD" id="cd03275">
    <property type="entry name" value="ABC_SMC1_euk"/>
    <property type="match status" value="2"/>
</dbReference>
<feature type="coiled-coil region" evidence="11">
    <location>
        <begin position="1034"/>
        <end position="1075"/>
    </location>
</feature>
<evidence type="ECO:0000256" key="3">
    <source>
        <dbReference type="ARBA" id="ARBA00005597"/>
    </source>
</evidence>
<evidence type="ECO:0000256" key="6">
    <source>
        <dbReference type="ARBA" id="ARBA00022776"/>
    </source>
</evidence>
<dbReference type="Proteomes" id="UP001385951">
    <property type="component" value="Unassembled WGS sequence"/>
</dbReference>
<dbReference type="SUPFAM" id="SSF75553">
    <property type="entry name" value="Smc hinge domain"/>
    <property type="match status" value="1"/>
</dbReference>
<dbReference type="InterPro" id="IPR024704">
    <property type="entry name" value="SMC"/>
</dbReference>
<dbReference type="SMART" id="SM00968">
    <property type="entry name" value="SMC_hinge"/>
    <property type="match status" value="1"/>
</dbReference>
<feature type="coiled-coil region" evidence="11">
    <location>
        <begin position="253"/>
        <end position="308"/>
    </location>
</feature>
<dbReference type="PIRSF" id="PIRSF005719">
    <property type="entry name" value="SMC"/>
    <property type="match status" value="1"/>
</dbReference>
<protein>
    <recommendedName>
        <fullName evidence="10">Structural maintenance of chromosomes protein</fullName>
    </recommendedName>
</protein>
<keyword evidence="5" id="KW-0132">Cell division</keyword>
<keyword evidence="8 10" id="KW-0539">Nucleus</keyword>
<dbReference type="EMBL" id="JASBNA010000020">
    <property type="protein sequence ID" value="KAK7685524.1"/>
    <property type="molecule type" value="Genomic_DNA"/>
</dbReference>
<dbReference type="SUPFAM" id="SSF52540">
    <property type="entry name" value="P-loop containing nucleoside triphosphate hydrolases"/>
    <property type="match status" value="1"/>
</dbReference>
<feature type="coiled-coil region" evidence="11">
    <location>
        <begin position="422"/>
        <end position="487"/>
    </location>
</feature>
<comment type="similarity">
    <text evidence="3">Belongs to the SMC family. SMC1 subfamily.</text>
</comment>
<keyword evidence="14" id="KW-1185">Reference proteome</keyword>
<proteinExistence type="inferred from homology"/>
<dbReference type="InterPro" id="IPR036277">
    <property type="entry name" value="SMC_hinge_sf"/>
</dbReference>
<keyword evidence="4" id="KW-0158">Chromosome</keyword>
<dbReference type="InterPro" id="IPR003395">
    <property type="entry name" value="RecF/RecN/SMC_N"/>
</dbReference>
<evidence type="ECO:0000256" key="5">
    <source>
        <dbReference type="ARBA" id="ARBA00022618"/>
    </source>
</evidence>
<dbReference type="GO" id="GO:0005634">
    <property type="term" value="C:nucleus"/>
    <property type="evidence" value="ECO:0007669"/>
    <property type="project" value="UniProtKB-SubCell"/>
</dbReference>
<dbReference type="InterPro" id="IPR027417">
    <property type="entry name" value="P-loop_NTPase"/>
</dbReference>
<dbReference type="InterPro" id="IPR010935">
    <property type="entry name" value="SMC_hinge"/>
</dbReference>
<dbReference type="GO" id="GO:0016887">
    <property type="term" value="F:ATP hydrolysis activity"/>
    <property type="evidence" value="ECO:0007669"/>
    <property type="project" value="InterPro"/>
</dbReference>
<evidence type="ECO:0000313" key="13">
    <source>
        <dbReference type="EMBL" id="KAK7685524.1"/>
    </source>
</evidence>
<organism evidence="13 14">
    <name type="scientific">Cerrena zonata</name>
    <dbReference type="NCBI Taxonomy" id="2478898"/>
    <lineage>
        <taxon>Eukaryota</taxon>
        <taxon>Fungi</taxon>
        <taxon>Dikarya</taxon>
        <taxon>Basidiomycota</taxon>
        <taxon>Agaricomycotina</taxon>
        <taxon>Agaricomycetes</taxon>
        <taxon>Polyporales</taxon>
        <taxon>Cerrenaceae</taxon>
        <taxon>Cerrena</taxon>
    </lineage>
</organism>
<gene>
    <name evidence="13" type="ORF">QCA50_011390</name>
</gene>
<accession>A0AAW0G5F5</accession>
<dbReference type="PANTHER" id="PTHR18937">
    <property type="entry name" value="STRUCTURAL MAINTENANCE OF CHROMOSOMES SMC FAMILY MEMBER"/>
    <property type="match status" value="1"/>
</dbReference>
<dbReference type="PANTHER" id="PTHR18937:SF12">
    <property type="entry name" value="STRUCTURAL MAINTENANCE OF CHROMOSOMES PROTEIN"/>
    <property type="match status" value="1"/>
</dbReference>
<evidence type="ECO:0000256" key="10">
    <source>
        <dbReference type="PIRNR" id="PIRNR005719"/>
    </source>
</evidence>
<dbReference type="Gene3D" id="1.20.1060.20">
    <property type="match status" value="1"/>
</dbReference>
<evidence type="ECO:0000256" key="9">
    <source>
        <dbReference type="ARBA" id="ARBA00023306"/>
    </source>
</evidence>
<evidence type="ECO:0000256" key="2">
    <source>
        <dbReference type="ARBA" id="ARBA00004286"/>
    </source>
</evidence>
<comment type="subcellular location">
    <subcellularLocation>
        <location evidence="2">Chromosome</location>
    </subcellularLocation>
    <subcellularLocation>
        <location evidence="1 10">Nucleus</location>
    </subcellularLocation>
</comment>
<keyword evidence="6" id="KW-0498">Mitosis</keyword>
<evidence type="ECO:0000313" key="14">
    <source>
        <dbReference type="Proteomes" id="UP001385951"/>
    </source>
</evidence>
<reference evidence="13 14" key="1">
    <citation type="submission" date="2022-09" db="EMBL/GenBank/DDBJ databases">
        <authorList>
            <person name="Palmer J.M."/>
        </authorList>
    </citation>
    <scope>NUCLEOTIDE SEQUENCE [LARGE SCALE GENOMIC DNA]</scope>
    <source>
        <strain evidence="13 14">DSM 7382</strain>
    </source>
</reference>
<dbReference type="InterPro" id="IPR028468">
    <property type="entry name" value="Smc1_ABC"/>
</dbReference>